<feature type="transmembrane region" description="Helical" evidence="10">
    <location>
        <begin position="331"/>
        <end position="353"/>
    </location>
</feature>
<evidence type="ECO:0000256" key="10">
    <source>
        <dbReference type="SAM" id="Phobius"/>
    </source>
</evidence>
<protein>
    <recommendedName>
        <fullName evidence="9">Multidrug-efflux transporter</fullName>
    </recommendedName>
</protein>
<feature type="transmembrane region" description="Helical" evidence="10">
    <location>
        <begin position="365"/>
        <end position="382"/>
    </location>
</feature>
<comment type="subcellular location">
    <subcellularLocation>
        <location evidence="1">Cell inner membrane</location>
        <topology evidence="1">Multi-pass membrane protein</topology>
    </subcellularLocation>
</comment>
<evidence type="ECO:0000256" key="8">
    <source>
        <dbReference type="ARBA" id="ARBA00023136"/>
    </source>
</evidence>
<keyword evidence="6 10" id="KW-1133">Transmembrane helix</keyword>
<evidence type="ECO:0000256" key="1">
    <source>
        <dbReference type="ARBA" id="ARBA00004429"/>
    </source>
</evidence>
<evidence type="ECO:0000256" key="7">
    <source>
        <dbReference type="ARBA" id="ARBA00023065"/>
    </source>
</evidence>
<feature type="transmembrane region" description="Helical" evidence="10">
    <location>
        <begin position="63"/>
        <end position="85"/>
    </location>
</feature>
<feature type="transmembrane region" description="Helical" evidence="10">
    <location>
        <begin position="206"/>
        <end position="225"/>
    </location>
</feature>
<evidence type="ECO:0000256" key="4">
    <source>
        <dbReference type="ARBA" id="ARBA00022475"/>
    </source>
</evidence>
<dbReference type="RefSeq" id="WP_215352224.1">
    <property type="nucleotide sequence ID" value="NZ_BAAAFE010000006.1"/>
</dbReference>
<feature type="transmembrane region" description="Helical" evidence="10">
    <location>
        <begin position="139"/>
        <end position="160"/>
    </location>
</feature>
<keyword evidence="5 10" id="KW-0812">Transmembrane</keyword>
<feature type="transmembrane region" description="Helical" evidence="10">
    <location>
        <begin position="430"/>
        <end position="449"/>
    </location>
</feature>
<dbReference type="InterPro" id="IPR050222">
    <property type="entry name" value="MATE_MdtK"/>
</dbReference>
<dbReference type="CDD" id="cd13131">
    <property type="entry name" value="MATE_NorM_like"/>
    <property type="match status" value="1"/>
</dbReference>
<evidence type="ECO:0000256" key="5">
    <source>
        <dbReference type="ARBA" id="ARBA00022692"/>
    </source>
</evidence>
<feature type="transmembrane region" description="Helical" evidence="10">
    <location>
        <begin position="22"/>
        <end position="43"/>
    </location>
</feature>
<accession>A0ABN1M2W7</accession>
<dbReference type="Pfam" id="PF01554">
    <property type="entry name" value="MatE"/>
    <property type="match status" value="2"/>
</dbReference>
<feature type="transmembrane region" description="Helical" evidence="10">
    <location>
        <begin position="172"/>
        <end position="194"/>
    </location>
</feature>
<dbReference type="NCBIfam" id="TIGR00797">
    <property type="entry name" value="matE"/>
    <property type="match status" value="1"/>
</dbReference>
<feature type="transmembrane region" description="Helical" evidence="10">
    <location>
        <begin position="251"/>
        <end position="277"/>
    </location>
</feature>
<evidence type="ECO:0000313" key="12">
    <source>
        <dbReference type="Proteomes" id="UP001500738"/>
    </source>
</evidence>
<dbReference type="Proteomes" id="UP001500738">
    <property type="component" value="Unassembled WGS sequence"/>
</dbReference>
<proteinExistence type="predicted"/>
<reference evidence="11 12" key="1">
    <citation type="journal article" date="2019" name="Int. J. Syst. Evol. Microbiol.">
        <title>The Global Catalogue of Microorganisms (GCM) 10K type strain sequencing project: providing services to taxonomists for standard genome sequencing and annotation.</title>
        <authorList>
            <consortium name="The Broad Institute Genomics Platform"/>
            <consortium name="The Broad Institute Genome Sequencing Center for Infectious Disease"/>
            <person name="Wu L."/>
            <person name="Ma J."/>
        </authorList>
    </citation>
    <scope>NUCLEOTIDE SEQUENCE [LARGE SCALE GENOMIC DNA]</scope>
    <source>
        <strain evidence="11 12">JCM 15910</strain>
    </source>
</reference>
<comment type="caution">
    <text evidence="11">The sequence shown here is derived from an EMBL/GenBank/DDBJ whole genome shotgun (WGS) entry which is preliminary data.</text>
</comment>
<name>A0ABN1M2W7_9SPHN</name>
<keyword evidence="2" id="KW-0813">Transport</keyword>
<dbReference type="InterPro" id="IPR002528">
    <property type="entry name" value="MATE_fam"/>
</dbReference>
<dbReference type="PANTHER" id="PTHR43298">
    <property type="entry name" value="MULTIDRUG RESISTANCE PROTEIN NORM-RELATED"/>
    <property type="match status" value="1"/>
</dbReference>
<keyword evidence="3" id="KW-0050">Antiport</keyword>
<feature type="transmembrane region" description="Helical" evidence="10">
    <location>
        <begin position="403"/>
        <end position="424"/>
    </location>
</feature>
<dbReference type="EMBL" id="BAAAFE010000006">
    <property type="protein sequence ID" value="GAA0863392.1"/>
    <property type="molecule type" value="Genomic_DNA"/>
</dbReference>
<dbReference type="PANTHER" id="PTHR43298:SF2">
    <property type="entry name" value="FMN_FAD EXPORTER YEEO-RELATED"/>
    <property type="match status" value="1"/>
</dbReference>
<keyword evidence="4" id="KW-1003">Cell membrane</keyword>
<evidence type="ECO:0000256" key="2">
    <source>
        <dbReference type="ARBA" id="ARBA00022448"/>
    </source>
</evidence>
<evidence type="ECO:0000256" key="6">
    <source>
        <dbReference type="ARBA" id="ARBA00022989"/>
    </source>
</evidence>
<evidence type="ECO:0000313" key="11">
    <source>
        <dbReference type="EMBL" id="GAA0863392.1"/>
    </source>
</evidence>
<keyword evidence="12" id="KW-1185">Reference proteome</keyword>
<organism evidence="11 12">
    <name type="scientific">Sphingopyxis soli</name>
    <dbReference type="NCBI Taxonomy" id="592051"/>
    <lineage>
        <taxon>Bacteria</taxon>
        <taxon>Pseudomonadati</taxon>
        <taxon>Pseudomonadota</taxon>
        <taxon>Alphaproteobacteria</taxon>
        <taxon>Sphingomonadales</taxon>
        <taxon>Sphingomonadaceae</taxon>
        <taxon>Sphingopyxis</taxon>
    </lineage>
</organism>
<evidence type="ECO:0000256" key="9">
    <source>
        <dbReference type="ARBA" id="ARBA00031636"/>
    </source>
</evidence>
<feature type="transmembrane region" description="Helical" evidence="10">
    <location>
        <begin position="289"/>
        <end position="310"/>
    </location>
</feature>
<keyword evidence="7" id="KW-0406">Ion transport</keyword>
<keyword evidence="8 10" id="KW-0472">Membrane</keyword>
<dbReference type="PIRSF" id="PIRSF006603">
    <property type="entry name" value="DinF"/>
    <property type="match status" value="1"/>
</dbReference>
<evidence type="ECO:0000256" key="3">
    <source>
        <dbReference type="ARBA" id="ARBA00022449"/>
    </source>
</evidence>
<dbReference type="InterPro" id="IPR048279">
    <property type="entry name" value="MdtK-like"/>
</dbReference>
<feature type="transmembrane region" description="Helical" evidence="10">
    <location>
        <begin position="106"/>
        <end position="127"/>
    </location>
</feature>
<gene>
    <name evidence="11" type="ORF">GCM10009115_13830</name>
</gene>
<sequence length="466" mass="49526">MLVQAHPLTADRPQDFRAEFRATLALAWPLAAANLLQMLVHAIDVLFVTRLGETPLAASSLGISIFGLLLWTGSGLVGAVAPLVAAELGRRKHAVREVRRSVRMGLWISGLVSVLFMGVCVAGAPILRATGQAPGLSSLAGSFLSVLMWSMFPMIAAGVLRIFVSALGRPRIGTVITFLALGVNALGNWVFVFGNLGMPALGLRGSALSSVITSVAMLLAYVIVIQKDRRLRRYRLFGNWWRPEWQRFRDIFAIGTPLGLTILAEAGLFTGAALLMGRIGEAQLAAHTIALNVAALAFQIPFGVAQAATIRVGMAYGARDPAGIGFAGRASLFLGIGFMALTAIFIWLFPSLILRAYSVDNNPALVGFAMQFLVVAAAFQLFDGAQAVAAGALRGLQDTRVPMIIAVCGYWIAGYGTAIYLGFWTPLQGVGVWIGLAVGLVVVSAVLLMRWRMRARLGLLPSIAGG</sequence>